<keyword evidence="3" id="KW-1185">Reference proteome</keyword>
<evidence type="ECO:0000313" key="3">
    <source>
        <dbReference type="Proteomes" id="UP000252884"/>
    </source>
</evidence>
<dbReference type="AlphaFoldDB" id="A0A368Y7D6"/>
<reference evidence="2 3" key="1">
    <citation type="submission" date="2018-07" db="EMBL/GenBank/DDBJ databases">
        <title>Genomic Encyclopedia of Type Strains, Phase IV (KMG-IV): sequencing the most valuable type-strain genomes for metagenomic binning, comparative biology and taxonomic classification.</title>
        <authorList>
            <person name="Goeker M."/>
        </authorList>
    </citation>
    <scope>NUCLEOTIDE SEQUENCE [LARGE SCALE GENOMIC DNA]</scope>
    <source>
        <strain evidence="2 3">DSM 21634</strain>
    </source>
</reference>
<dbReference type="PANTHER" id="PTHR35849">
    <property type="entry name" value="BLR2341 PROTEIN"/>
    <property type="match status" value="1"/>
</dbReference>
<sequence>MLVLPATLTHAEASASLHMLLQGLASQTGPVLVDASALQRFDSSALAVLLQCRREGMSQGRGFTVRALPERLRSLAKLYGVDLLLPAAV</sequence>
<dbReference type="RefSeq" id="WP_114467259.1">
    <property type="nucleotide sequence ID" value="NZ_QPJK01000002.1"/>
</dbReference>
<dbReference type="CDD" id="cd07043">
    <property type="entry name" value="STAS_anti-anti-sigma_factors"/>
    <property type="match status" value="1"/>
</dbReference>
<evidence type="ECO:0000259" key="1">
    <source>
        <dbReference type="PROSITE" id="PS50801"/>
    </source>
</evidence>
<gene>
    <name evidence="2" type="ORF">DES41_102445</name>
</gene>
<protein>
    <submittedName>
        <fullName evidence="2">Phospholipid transport system transporter-binding protein</fullName>
    </submittedName>
</protein>
<dbReference type="EMBL" id="QPJK01000002">
    <property type="protein sequence ID" value="RCW74124.1"/>
    <property type="molecule type" value="Genomic_DNA"/>
</dbReference>
<name>A0A368Y7D6_9BURK</name>
<dbReference type="Proteomes" id="UP000252884">
    <property type="component" value="Unassembled WGS sequence"/>
</dbReference>
<dbReference type="Pfam" id="PF13466">
    <property type="entry name" value="STAS_2"/>
    <property type="match status" value="1"/>
</dbReference>
<dbReference type="InterPro" id="IPR058548">
    <property type="entry name" value="MlaB-like_STAS"/>
</dbReference>
<comment type="caution">
    <text evidence="2">The sequence shown here is derived from an EMBL/GenBank/DDBJ whole genome shotgun (WGS) entry which is preliminary data.</text>
</comment>
<accession>A0A368Y7D6</accession>
<dbReference type="InterPro" id="IPR036513">
    <property type="entry name" value="STAS_dom_sf"/>
</dbReference>
<dbReference type="PROSITE" id="PS50801">
    <property type="entry name" value="STAS"/>
    <property type="match status" value="1"/>
</dbReference>
<dbReference type="InterPro" id="IPR002645">
    <property type="entry name" value="STAS_dom"/>
</dbReference>
<organism evidence="2 3">
    <name type="scientific">Pseudorhodoferax soli</name>
    <dbReference type="NCBI Taxonomy" id="545864"/>
    <lineage>
        <taxon>Bacteria</taxon>
        <taxon>Pseudomonadati</taxon>
        <taxon>Pseudomonadota</taxon>
        <taxon>Betaproteobacteria</taxon>
        <taxon>Burkholderiales</taxon>
        <taxon>Comamonadaceae</taxon>
    </lineage>
</organism>
<feature type="domain" description="STAS" evidence="1">
    <location>
        <begin position="1"/>
        <end position="89"/>
    </location>
</feature>
<dbReference type="InterPro" id="IPR052746">
    <property type="entry name" value="MlaB_ABC_Transporter"/>
</dbReference>
<dbReference type="SUPFAM" id="SSF52091">
    <property type="entry name" value="SpoIIaa-like"/>
    <property type="match status" value="1"/>
</dbReference>
<dbReference type="OrthoDB" id="9156744at2"/>
<dbReference type="Gene3D" id="3.30.750.24">
    <property type="entry name" value="STAS domain"/>
    <property type="match status" value="1"/>
</dbReference>
<proteinExistence type="predicted"/>
<dbReference type="PANTHER" id="PTHR35849:SF2">
    <property type="entry name" value="BLR2341 PROTEIN"/>
    <property type="match status" value="1"/>
</dbReference>
<evidence type="ECO:0000313" key="2">
    <source>
        <dbReference type="EMBL" id="RCW74124.1"/>
    </source>
</evidence>